<dbReference type="VEuPathDB" id="FungiDB:BD410DRAFT_443088"/>
<dbReference type="AlphaFoldDB" id="A0A4Y7PWG6"/>
<sequence length="263" mass="30330">MAEWNMPLLSHFVGQRDPGRLLNNQNLSQIICLQLNYSDEYVRVRDLARTLYQMKTLQDLSITLFNCETATQIQLRPPPPHSFSIKSLKLTIAADEALNDDYYGMPSLNSALTYLSPSAVDISLENEDTHIQCLYDCKRQLFPYGSAIRLRISRECDLLEILAELVRRCDIARSVHLDGASGYFDAYSLHMCNWRDFKSLRHLRFQNCRQIFEEDVKAIASNLFLEDEDVGLQSLEFISCKNISEDFLLNLNNDVGGRLKWSF</sequence>
<dbReference type="EMBL" id="ML170198">
    <property type="protein sequence ID" value="TDL19252.1"/>
    <property type="molecule type" value="Genomic_DNA"/>
</dbReference>
<organism evidence="1 2">
    <name type="scientific">Rickenella mellea</name>
    <dbReference type="NCBI Taxonomy" id="50990"/>
    <lineage>
        <taxon>Eukaryota</taxon>
        <taxon>Fungi</taxon>
        <taxon>Dikarya</taxon>
        <taxon>Basidiomycota</taxon>
        <taxon>Agaricomycotina</taxon>
        <taxon>Agaricomycetes</taxon>
        <taxon>Hymenochaetales</taxon>
        <taxon>Rickenellaceae</taxon>
        <taxon>Rickenella</taxon>
    </lineage>
</organism>
<gene>
    <name evidence="1" type="ORF">BD410DRAFT_443088</name>
</gene>
<name>A0A4Y7PWG6_9AGAM</name>
<proteinExistence type="predicted"/>
<evidence type="ECO:0008006" key="3">
    <source>
        <dbReference type="Google" id="ProtNLM"/>
    </source>
</evidence>
<protein>
    <recommendedName>
        <fullName evidence="3">F-box domain-containing protein</fullName>
    </recommendedName>
</protein>
<reference evidence="1 2" key="1">
    <citation type="submission" date="2018-06" db="EMBL/GenBank/DDBJ databases">
        <title>A transcriptomic atlas of mushroom development highlights an independent origin of complex multicellularity.</title>
        <authorList>
            <consortium name="DOE Joint Genome Institute"/>
            <person name="Krizsan K."/>
            <person name="Almasi E."/>
            <person name="Merenyi Z."/>
            <person name="Sahu N."/>
            <person name="Viragh M."/>
            <person name="Koszo T."/>
            <person name="Mondo S."/>
            <person name="Kiss B."/>
            <person name="Balint B."/>
            <person name="Kues U."/>
            <person name="Barry K."/>
            <person name="Hegedus J.C."/>
            <person name="Henrissat B."/>
            <person name="Johnson J."/>
            <person name="Lipzen A."/>
            <person name="Ohm R."/>
            <person name="Nagy I."/>
            <person name="Pangilinan J."/>
            <person name="Yan J."/>
            <person name="Xiong Y."/>
            <person name="Grigoriev I.V."/>
            <person name="Hibbett D.S."/>
            <person name="Nagy L.G."/>
        </authorList>
    </citation>
    <scope>NUCLEOTIDE SEQUENCE [LARGE SCALE GENOMIC DNA]</scope>
    <source>
        <strain evidence="1 2">SZMC22713</strain>
    </source>
</reference>
<evidence type="ECO:0000313" key="1">
    <source>
        <dbReference type="EMBL" id="TDL19252.1"/>
    </source>
</evidence>
<dbReference type="Proteomes" id="UP000294933">
    <property type="component" value="Unassembled WGS sequence"/>
</dbReference>
<accession>A0A4Y7PWG6</accession>
<evidence type="ECO:0000313" key="2">
    <source>
        <dbReference type="Proteomes" id="UP000294933"/>
    </source>
</evidence>
<keyword evidence="2" id="KW-1185">Reference proteome</keyword>
<dbReference type="OrthoDB" id="550575at2759"/>